<proteinExistence type="predicted"/>
<feature type="domain" description="Pyridoxamine kinase/Phosphomethylpyrimidine kinase" evidence="3">
    <location>
        <begin position="32"/>
        <end position="280"/>
    </location>
</feature>
<dbReference type="SUPFAM" id="SSF53613">
    <property type="entry name" value="Ribokinase-like"/>
    <property type="match status" value="1"/>
</dbReference>
<comment type="caution">
    <text evidence="4">The sequence shown here is derived from an EMBL/GenBank/DDBJ whole genome shotgun (WGS) entry which is preliminary data.</text>
</comment>
<evidence type="ECO:0000313" key="5">
    <source>
        <dbReference type="Proteomes" id="UP001471651"/>
    </source>
</evidence>
<gene>
    <name evidence="4" type="primary">thiD</name>
    <name evidence="4" type="ORF">ABKW32_15530</name>
</gene>
<reference evidence="4 5" key="1">
    <citation type="submission" date="2024-05" db="EMBL/GenBank/DDBJ databases">
        <authorList>
            <person name="Busch G.E."/>
            <person name="Sharma I."/>
        </authorList>
    </citation>
    <scope>NUCLEOTIDE SEQUENCE [LARGE SCALE GENOMIC DNA]</scope>
    <source>
        <strain evidence="4 5">23GB23</strain>
    </source>
</reference>
<dbReference type="RefSeq" id="WP_348577613.1">
    <property type="nucleotide sequence ID" value="NZ_JBDYKN010000017.1"/>
</dbReference>
<dbReference type="NCBIfam" id="TIGR00097">
    <property type="entry name" value="HMP-P_kinase"/>
    <property type="match status" value="1"/>
</dbReference>
<dbReference type="InterPro" id="IPR004399">
    <property type="entry name" value="HMP/HMP-P_kinase_dom"/>
</dbReference>
<accession>A0ABV0L454</accession>
<dbReference type="EC" id="2.7.1.49" evidence="2"/>
<evidence type="ECO:0000259" key="3">
    <source>
        <dbReference type="Pfam" id="PF08543"/>
    </source>
</evidence>
<dbReference type="InterPro" id="IPR029056">
    <property type="entry name" value="Ribokinase-like"/>
</dbReference>
<comment type="pathway">
    <text evidence="1">Cofactor biosynthesis; thiamine diphosphate biosynthesis.</text>
</comment>
<keyword evidence="4" id="KW-0808">Transferase</keyword>
<dbReference type="Proteomes" id="UP001471651">
    <property type="component" value="Unassembled WGS sequence"/>
</dbReference>
<name>A0ABV0L454_9GAMM</name>
<organism evidence="4 5">
    <name type="scientific">Marinomonas primoryensis</name>
    <dbReference type="NCBI Taxonomy" id="178399"/>
    <lineage>
        <taxon>Bacteria</taxon>
        <taxon>Pseudomonadati</taxon>
        <taxon>Pseudomonadota</taxon>
        <taxon>Gammaproteobacteria</taxon>
        <taxon>Oceanospirillales</taxon>
        <taxon>Oceanospirillaceae</taxon>
        <taxon>Marinomonas</taxon>
    </lineage>
</organism>
<dbReference type="PANTHER" id="PTHR20858:SF17">
    <property type="entry name" value="HYDROXYMETHYLPYRIMIDINE_PHOSPHOMETHYLPYRIMIDINE KINASE THI20-RELATED"/>
    <property type="match status" value="1"/>
</dbReference>
<evidence type="ECO:0000256" key="1">
    <source>
        <dbReference type="ARBA" id="ARBA00004948"/>
    </source>
</evidence>
<protein>
    <recommendedName>
        <fullName evidence="2">hydroxymethylpyrimidine kinase</fullName>
        <ecNumber evidence="2">2.7.1.49</ecNumber>
    </recommendedName>
</protein>
<keyword evidence="5" id="KW-1185">Reference proteome</keyword>
<dbReference type="GO" id="GO:0008972">
    <property type="term" value="F:phosphomethylpyrimidine kinase activity"/>
    <property type="evidence" value="ECO:0007669"/>
    <property type="project" value="UniProtKB-EC"/>
</dbReference>
<dbReference type="PANTHER" id="PTHR20858">
    <property type="entry name" value="PHOSPHOMETHYLPYRIMIDINE KINASE"/>
    <property type="match status" value="1"/>
</dbReference>
<evidence type="ECO:0000313" key="4">
    <source>
        <dbReference type="EMBL" id="MEP7730869.1"/>
    </source>
</evidence>
<evidence type="ECO:0000256" key="2">
    <source>
        <dbReference type="ARBA" id="ARBA00012135"/>
    </source>
</evidence>
<dbReference type="Gene3D" id="3.40.1190.20">
    <property type="match status" value="1"/>
</dbReference>
<dbReference type="GO" id="GO:0008902">
    <property type="term" value="F:hydroxymethylpyrimidine kinase activity"/>
    <property type="evidence" value="ECO:0007669"/>
    <property type="project" value="UniProtKB-EC"/>
</dbReference>
<dbReference type="InterPro" id="IPR013749">
    <property type="entry name" value="PM/HMP-P_kinase-1"/>
</dbReference>
<dbReference type="CDD" id="cd01169">
    <property type="entry name" value="HMPP_kinase"/>
    <property type="match status" value="1"/>
</dbReference>
<dbReference type="EMBL" id="JBDYKN010000017">
    <property type="protein sequence ID" value="MEP7730869.1"/>
    <property type="molecule type" value="Genomic_DNA"/>
</dbReference>
<keyword evidence="4" id="KW-0418">Kinase</keyword>
<sequence>MSSDTTTPSAHVSKSTSNHVPTPIVLTIAGSDSGGGAGIQADIKAMSATGSYACSVITAITAQNTLGVSAIFPIPLEHIEKQLDAVFSDLNVIAVKVGMLADCDTIKLVAAKLKQYRPKFLVVDPVMVATSGDLLLKMTSINTLKSELLPLADLITPNLSEAAALTGSLVPTDSASMTLMVDKLRQLKMKTVLLKGGHLEEDENSTDFLIFADCLEVLSSPRIQTRNTHGTGCTLSSAIASYLAQGNDLLQAVQLGKKYITQAIEHADELQIGRGHGPVNHFFNGHANVR</sequence>
<dbReference type="Pfam" id="PF08543">
    <property type="entry name" value="Phos_pyr_kin"/>
    <property type="match status" value="1"/>
</dbReference>